<dbReference type="PANTHER" id="PTHR42834:SF1">
    <property type="entry name" value="ENDONUCLEASE_EXONUCLEASE_PHOSPHATASE FAMILY PROTEIN (AFU_ORTHOLOGUE AFUA_3G09210)"/>
    <property type="match status" value="1"/>
</dbReference>
<dbReference type="InterPro" id="IPR044925">
    <property type="entry name" value="His-Me_finger_sf"/>
</dbReference>
<name>A0ABU0FQY6_9BACI</name>
<dbReference type="InterPro" id="IPR005135">
    <property type="entry name" value="Endo/exonuclease/phosphatase"/>
</dbReference>
<organism evidence="2 3">
    <name type="scientific">Mesobacillus stamsii</name>
    <dbReference type="NCBI Taxonomy" id="225347"/>
    <lineage>
        <taxon>Bacteria</taxon>
        <taxon>Bacillati</taxon>
        <taxon>Bacillota</taxon>
        <taxon>Bacilli</taxon>
        <taxon>Bacillales</taxon>
        <taxon>Bacillaceae</taxon>
        <taxon>Mesobacillus</taxon>
    </lineage>
</organism>
<reference evidence="2 3" key="1">
    <citation type="submission" date="2023-07" db="EMBL/GenBank/DDBJ databases">
        <title>Genomic Encyclopedia of Type Strains, Phase IV (KMG-IV): sequencing the most valuable type-strain genomes for metagenomic binning, comparative biology and taxonomic classification.</title>
        <authorList>
            <person name="Goeker M."/>
        </authorList>
    </citation>
    <scope>NUCLEOTIDE SEQUENCE [LARGE SCALE GENOMIC DNA]</scope>
    <source>
        <strain evidence="2 3">DSM 19598</strain>
    </source>
</reference>
<keyword evidence="3" id="KW-1185">Reference proteome</keyword>
<dbReference type="EMBL" id="JAUSUN010000002">
    <property type="protein sequence ID" value="MDQ0412165.1"/>
    <property type="molecule type" value="Genomic_DNA"/>
</dbReference>
<evidence type="ECO:0000313" key="2">
    <source>
        <dbReference type="EMBL" id="MDQ0412165.1"/>
    </source>
</evidence>
<comment type="caution">
    <text evidence="2">The sequence shown here is derived from an EMBL/GenBank/DDBJ whole genome shotgun (WGS) entry which is preliminary data.</text>
</comment>
<dbReference type="InterPro" id="IPR007346">
    <property type="entry name" value="Endonuclease-I"/>
</dbReference>
<dbReference type="Pfam" id="PF13287">
    <property type="entry name" value="Fn3_assoc"/>
    <property type="match status" value="1"/>
</dbReference>
<dbReference type="Proteomes" id="UP001242313">
    <property type="component" value="Unassembled WGS sequence"/>
</dbReference>
<accession>A0ABU0FQY6</accession>
<sequence length="1475" mass="160395">MINRLQRKSLSILLILAMVVNLFLPFVSQQVKAATVASDLFISEYIEGSSYNKALEIYNGTGQSVNLKDYTVELYSNGSSAPTNTTSLSDTDLMLESGQTFIIVHSSAAADLKSKGNLISSAVMNYNGDDALVLRRNSTAIDSIGQVGADPGSEWGTTVSTLNQTLVRKSNVTSGDTNTSDAFDPAEEWDSYAADTFEYLGSHTMEGAPSDGFVKVAPVATSVSATSVKAGTEITLTTTTEGATIYYTVDGTEPTAESTVYSTPIAINADTMIKAFAVAPDLENSDVATFPYSVLQQKTIAEVRGMNTDEHALTTGIVTTVQGKNIFIQDETAGIVLYGSLNVQPGDEVEASGQLSEYNSLLELKVTAEDVKVLGQKEIPAAKEVTVAELSEQYEGMLVKVGKSVAKSYSGGNYTLEDANGDSYQVRPEVQEWIELETSYDSITGVLGSYQDVYQLMPRSQSDIFLDPSFVRPVVAAPGAGFVNAGDEVTLTSETQGATVYYTTDGSEPTTGSMVYSEPIVINGDTTIKAFAVKDGLTSSNVYTYDYLIQKEVVRIHDIQGAGHYSKYEGFNVNDVEGVVTHVVDSRNFYLQDLQGDGDDKTAEGILVYKYNHGLAPGDVVKVSGEVKEYHVEGYSDKAEVDLPSTEISASAITKVRSGESLPDPVVIGVDRTASTEVIDNDGLDTFDPEEDAIDFYESLEGMLVQVDDAKVVSPQKYGEVVVIPGTMEANTPAGGMRISEGDFNPERITVDMNDESFIAKMGDQFNGSITGVMGYGYSNYKVLTKNLPPLVEGSNERETTSIMPTADKLTVASYNVENFSPKVDAAKIATLAEAIVTNLKQPDIVGLTEVQDNDGPTDSGTTNADESAKALIDKIKELGGPTYTYTDIAPVDKTDGGQPGGNIRVGFLYNEARVQLMEAPKGTATQAVKFENGNLTLNPGRIDPTNPAFEDSRKSLAAQFNFQGESVIVVANHFNSKGGDQPLFGKNQPPVLKSEVQRMEIAKIVNGFVKDVKAEDPNANVILLGDFNDFEFSNPLETLKGNDLVNMVEKVPSDQRYSYSYQGNAQVLDHILVTKNLEASTTVNIVHINSGFMEEHGRGSDHDPLLIQTALKSPEVYNKVYNLTDYKTKKLVVGRINSLINVDSSSVISEGIWLKKTATVTGEGLENTKVVISPAQQDTVIDLSGAAIKEVVIDNAKVKEIKGAENVVKWTVAEGVDTSAIKFMDTTGNEIPFPLLLEEDQTPETNSYYEAAYGKTGADLKSALNNIIKVQEKLTYDQVWEALKETDEDLNNKDNVILLYTGRSQEKSTNGGNADDWNREHVWAKSHGDFGTSIGPGTDIHHLRPTDASVNSSRGNIDFDNGGSLHNECTECRYDGDSWEPPSRVKGDIARMLFYMAVRYEGNGELDLELSDTVNTSPAPLHGKLTTLLEWHKQDPVDEFEKRRNETIYQNWQKNRNPFIDHPEWAELIWKTAN</sequence>
<dbReference type="Pfam" id="PF18942">
    <property type="entry name" value="DUF5689"/>
    <property type="match status" value="1"/>
</dbReference>
<dbReference type="SUPFAM" id="SSF56219">
    <property type="entry name" value="DNase I-like"/>
    <property type="match status" value="1"/>
</dbReference>
<dbReference type="InterPro" id="IPR059177">
    <property type="entry name" value="GH29D-like_dom"/>
</dbReference>
<dbReference type="Pfam" id="PF00932">
    <property type="entry name" value="LTD"/>
    <property type="match status" value="1"/>
</dbReference>
<dbReference type="PROSITE" id="PS51841">
    <property type="entry name" value="LTD"/>
    <property type="match status" value="1"/>
</dbReference>
<dbReference type="SUPFAM" id="SSF54060">
    <property type="entry name" value="His-Me finger endonucleases"/>
    <property type="match status" value="1"/>
</dbReference>
<dbReference type="RefSeq" id="WP_044390277.1">
    <property type="nucleotide sequence ID" value="NZ_JAUSUN010000002.1"/>
</dbReference>
<evidence type="ECO:0000313" key="3">
    <source>
        <dbReference type="Proteomes" id="UP001242313"/>
    </source>
</evidence>
<protein>
    <submittedName>
        <fullName evidence="2">Extracellular nuclease/endonuclease I</fullName>
    </submittedName>
</protein>
<dbReference type="Gene3D" id="3.60.10.10">
    <property type="entry name" value="Endonuclease/exonuclease/phosphatase"/>
    <property type="match status" value="1"/>
</dbReference>
<feature type="domain" description="LTD" evidence="1">
    <location>
        <begin position="25"/>
        <end position="196"/>
    </location>
</feature>
<dbReference type="InterPro" id="IPR026876">
    <property type="entry name" value="Fn3_assoc_repeat"/>
</dbReference>
<dbReference type="CDD" id="cd10283">
    <property type="entry name" value="MnuA_DNase1-like"/>
    <property type="match status" value="1"/>
</dbReference>
<dbReference type="InterPro" id="IPR001322">
    <property type="entry name" value="Lamin_tail_dom"/>
</dbReference>
<dbReference type="Pfam" id="PF19580">
    <property type="entry name" value="Exo_endo_phos_3"/>
    <property type="match status" value="1"/>
</dbReference>
<dbReference type="Pfam" id="PF13290">
    <property type="entry name" value="CHB_HEX_C_1"/>
    <property type="match status" value="1"/>
</dbReference>
<dbReference type="Pfam" id="PF04231">
    <property type="entry name" value="Endonuclease_1"/>
    <property type="match status" value="1"/>
</dbReference>
<dbReference type="CDD" id="cd04486">
    <property type="entry name" value="YhcR_OBF_like"/>
    <property type="match status" value="1"/>
</dbReference>
<gene>
    <name evidence="2" type="ORF">J2S25_000345</name>
</gene>
<proteinExistence type="predicted"/>
<evidence type="ECO:0000259" key="1">
    <source>
        <dbReference type="PROSITE" id="PS51841"/>
    </source>
</evidence>
<dbReference type="InterPro" id="IPR043744">
    <property type="entry name" value="DUF5689"/>
</dbReference>
<dbReference type="InterPro" id="IPR036691">
    <property type="entry name" value="Endo/exonu/phosph_ase_sf"/>
</dbReference>
<dbReference type="PANTHER" id="PTHR42834">
    <property type="entry name" value="ENDONUCLEASE/EXONUCLEASE/PHOSPHATASE FAMILY PROTEIN (AFU_ORTHOLOGUE AFUA_3G09210)"/>
    <property type="match status" value="1"/>
</dbReference>